<gene>
    <name evidence="1" type="ORF">J2W49_000564</name>
</gene>
<proteinExistence type="predicted"/>
<dbReference type="EMBL" id="JAVDWU010000001">
    <property type="protein sequence ID" value="MDR7148636.1"/>
    <property type="molecule type" value="Genomic_DNA"/>
</dbReference>
<comment type="caution">
    <text evidence="1">The sequence shown here is derived from an EMBL/GenBank/DDBJ whole genome shotgun (WGS) entry which is preliminary data.</text>
</comment>
<keyword evidence="2" id="KW-1185">Reference proteome</keyword>
<accession>A0ABU1WHU4</accession>
<evidence type="ECO:0008006" key="3">
    <source>
        <dbReference type="Google" id="ProtNLM"/>
    </source>
</evidence>
<reference evidence="1 2" key="1">
    <citation type="submission" date="2023-07" db="EMBL/GenBank/DDBJ databases">
        <title>Sorghum-associated microbial communities from plants grown in Nebraska, USA.</title>
        <authorList>
            <person name="Schachtman D."/>
        </authorList>
    </citation>
    <scope>NUCLEOTIDE SEQUENCE [LARGE SCALE GENOMIC DNA]</scope>
    <source>
        <strain evidence="1 2">4249</strain>
    </source>
</reference>
<organism evidence="1 2">
    <name type="scientific">Hydrogenophaga palleronii</name>
    <dbReference type="NCBI Taxonomy" id="65655"/>
    <lineage>
        <taxon>Bacteria</taxon>
        <taxon>Pseudomonadati</taxon>
        <taxon>Pseudomonadota</taxon>
        <taxon>Betaproteobacteria</taxon>
        <taxon>Burkholderiales</taxon>
        <taxon>Comamonadaceae</taxon>
        <taxon>Hydrogenophaga</taxon>
    </lineage>
</organism>
<evidence type="ECO:0000313" key="2">
    <source>
        <dbReference type="Proteomes" id="UP001265700"/>
    </source>
</evidence>
<dbReference type="Proteomes" id="UP001265700">
    <property type="component" value="Unassembled WGS sequence"/>
</dbReference>
<dbReference type="RefSeq" id="WP_310311411.1">
    <property type="nucleotide sequence ID" value="NZ_JAVDWU010000001.1"/>
</dbReference>
<name>A0ABU1WHU4_9BURK</name>
<protein>
    <recommendedName>
        <fullName evidence="3">MarR family transcriptional regulator</fullName>
    </recommendedName>
</protein>
<sequence>MTTIRRFMKTPRAWEALTRPDLVGREAHTLLLMVNGRRSSLELSALLGQDIDDLASTLEAGGYLKETELRLPGDVDEESSAGA</sequence>
<evidence type="ECO:0000313" key="1">
    <source>
        <dbReference type="EMBL" id="MDR7148636.1"/>
    </source>
</evidence>